<feature type="region of interest" description="Disordered" evidence="2">
    <location>
        <begin position="790"/>
        <end position="827"/>
    </location>
</feature>
<proteinExistence type="predicted"/>
<dbReference type="Proteomes" id="UP001054837">
    <property type="component" value="Unassembled WGS sequence"/>
</dbReference>
<evidence type="ECO:0000256" key="1">
    <source>
        <dbReference type="SAM" id="Coils"/>
    </source>
</evidence>
<evidence type="ECO:0000313" key="3">
    <source>
        <dbReference type="EMBL" id="GIX93758.1"/>
    </source>
</evidence>
<evidence type="ECO:0008006" key="5">
    <source>
        <dbReference type="Google" id="ProtNLM"/>
    </source>
</evidence>
<name>A0AAV4PBB2_9ARAC</name>
<feature type="compositionally biased region" description="Low complexity" evidence="2">
    <location>
        <begin position="758"/>
        <end position="767"/>
    </location>
</feature>
<keyword evidence="4" id="KW-1185">Reference proteome</keyword>
<feature type="region of interest" description="Disordered" evidence="2">
    <location>
        <begin position="740"/>
        <end position="772"/>
    </location>
</feature>
<reference evidence="3 4" key="1">
    <citation type="submission" date="2021-06" db="EMBL/GenBank/DDBJ databases">
        <title>Caerostris darwini draft genome.</title>
        <authorList>
            <person name="Kono N."/>
            <person name="Arakawa K."/>
        </authorList>
    </citation>
    <scope>NUCLEOTIDE SEQUENCE [LARGE SCALE GENOMIC DNA]</scope>
</reference>
<protein>
    <recommendedName>
        <fullName evidence="5">G domain-containing protein</fullName>
    </recommendedName>
</protein>
<feature type="coiled-coil region" evidence="1">
    <location>
        <begin position="1193"/>
        <end position="1227"/>
    </location>
</feature>
<accession>A0AAV4PBB2</accession>
<dbReference type="InterPro" id="IPR027417">
    <property type="entry name" value="P-loop_NTPase"/>
</dbReference>
<dbReference type="SUPFAM" id="SSF52540">
    <property type="entry name" value="P-loop containing nucleoside triphosphate hydrolases"/>
    <property type="match status" value="1"/>
</dbReference>
<sequence>MLRVHQMLHPLAREGDNNIIKSTFDLLEKGEKDIQLSDEHKNIVLVLGNTGSGKSTFTQWVAGDNSKLIAKEVKEGTGEFIIEDNNKRIGDSSLKSKTVFPELVVDPKTNISYYDCPGFSDTRSTSNDIATTYFIKKVVDYSEKVKLVFIISHPSLRKGVDRQDFMKLVKHATDLVKDIDKFKNSIAIVASKVDNQYKDKRFYENAIKFVDVISEKDGDVYPKIGIFRRPDEAGPLSKIQLLQEGKQKVDRMLYETLNFTEKVEDDFGYTVSEKSKNDISDLVEEINKNVWSSVGNIAEKMQGYYHNLVDQVRHKLHSFISDTSLTDVDAFEAEALSHKISKGYTFTSGLVENLKNLTDPQAITKQIKDSITNLGMDLPINDLQYIENQGKYFNFLKTASDKKLNTKPWEKPFTGVVERLTESKKIIQADVGDAVKVINNRIHLDLEDITKIMHERHTEQVKLLEIQKLPVKLNKEKGFMLSLAESMKNQTLSVEELVNTIYDIADNLGIGVPEEQVRNIANQGKYFKFLQNLSDEELVGETSTWIHSFENFTEYFYELEKWYMFLESLRVKFSEYEIQKDRQKYNVAELENWGQSGKPQGIAITPNTFEKFLTKIANFNLTEYDSIKHLPASGLQLEELNQVLSLTLKHRTNIRCSGQDILVEGSYIRTEETVKNILNNLDGDENCKSLLKSNNPKFLNVFALNALFIDNDVSFKGRGISTAFIAPKWEIVGNRTIDLSGADGKANTESKAKSGQYPGNSGVNGKPGNPGGSGGSFFGIGHEFVNGENLTVASNGGEGSSGQDGGNGFKGQDGRTPDAPASSVSPCNGHGTVNGFKCEYIDPKDKEKSSGFSMNILAVVMVFPQYKTSEIYKFYGLPGGKGGDGGNGGKAGKGGHPGNITVLKLGGHSGISEHAIVGHDGKNGTAGTGAPGGKDGNDVGLLWTKDEPNPIEWLFGKRTKTYWELKQTFVNNKKGPSGHNGVDGANDNGYQEPEEALIINEPTNIINRYKSYLIENLNDRFTKYSLTHFFEELNSNGDVKSIYNTSGLVNELRNLEEQLPVLSGKVDFIPFYQSLLNRINEYVLSPKSAEKSDEYKKILAFLYTAALGQIYSLKNDSEPNLIIDIGGYLDLVIKDLQKLKESQSRSNKVDVVNRRKEDYKKSIDRKIQEAKKFVKEQLTPEIDKISRRIDNDVDSLIEETVELQKQAEKEEQVLKNKKQDLEKAMAIKGIFSTFQFVGDIVSFLGPVGAVAGTVIGTATSVGESLVLSNQQQSFEIPSDLLSDLKTLEGQIKMVRKKKIAHLNELLEEVSQEIKKNPKKLKDVLENVDDIKRRLNQMTEKEYDFKKVKALEGELKQKLKAKEDALKTDKKNLDALKVVGKISQIVQFGSSLFDIYKKNKNDRAKIDAITDAIDKIKDKIRNLQQYETSIYDTIAPMLQDMENNLLNITNKLSTKSHVALDVTKWQVQSVLKDIKLQMQRLTSGFEVKDDLSRCIEKLDEVMTTLINIFDRIQNYQEQQDFANYIADINSPAANSINVNQKLAEAVKFDKLETSITSNLVLREYKAVVNAFKQWVFPFAHIYLEESMLPPQLELEKNIENLVSKAAKEVDNMKSKLDLYKTSVKKTDKYIHNGEFNSRYVSSEPFYVWNNQQHKSVISELLSGKTVVLKADVNNSAANKDAIKFSFIDLYFHSRNETIQSRINSTLKGFDVSATHLGNSYYRYDNKIYLITSESQSIVYSCEKNELGEPIRTNNVYDKIKNGDLMLSPYTLWEIK</sequence>
<feature type="coiled-coil region" evidence="1">
    <location>
        <begin position="1320"/>
        <end position="1375"/>
    </location>
</feature>
<keyword evidence="1" id="KW-0175">Coiled coil</keyword>
<dbReference type="Gene3D" id="3.40.50.300">
    <property type="entry name" value="P-loop containing nucleotide triphosphate hydrolases"/>
    <property type="match status" value="1"/>
</dbReference>
<gene>
    <name evidence="3" type="primary">AVEN_1046_1</name>
    <name evidence="3" type="ORF">CDAR_606301</name>
</gene>
<evidence type="ECO:0000313" key="4">
    <source>
        <dbReference type="Proteomes" id="UP001054837"/>
    </source>
</evidence>
<evidence type="ECO:0000256" key="2">
    <source>
        <dbReference type="SAM" id="MobiDB-lite"/>
    </source>
</evidence>
<feature type="compositionally biased region" description="Gly residues" evidence="2">
    <location>
        <begin position="796"/>
        <end position="811"/>
    </location>
</feature>
<organism evidence="3 4">
    <name type="scientific">Caerostris darwini</name>
    <dbReference type="NCBI Taxonomy" id="1538125"/>
    <lineage>
        <taxon>Eukaryota</taxon>
        <taxon>Metazoa</taxon>
        <taxon>Ecdysozoa</taxon>
        <taxon>Arthropoda</taxon>
        <taxon>Chelicerata</taxon>
        <taxon>Arachnida</taxon>
        <taxon>Araneae</taxon>
        <taxon>Araneomorphae</taxon>
        <taxon>Entelegynae</taxon>
        <taxon>Araneoidea</taxon>
        <taxon>Araneidae</taxon>
        <taxon>Caerostris</taxon>
    </lineage>
</organism>
<comment type="caution">
    <text evidence="3">The sequence shown here is derived from an EMBL/GenBank/DDBJ whole genome shotgun (WGS) entry which is preliminary data.</text>
</comment>
<dbReference type="EMBL" id="BPLQ01002541">
    <property type="protein sequence ID" value="GIX93758.1"/>
    <property type="molecule type" value="Genomic_DNA"/>
</dbReference>